<organism evidence="4 5">
    <name type="scientific">Periplaneta americana</name>
    <name type="common">American cockroach</name>
    <name type="synonym">Blatta americana</name>
    <dbReference type="NCBI Taxonomy" id="6978"/>
    <lineage>
        <taxon>Eukaryota</taxon>
        <taxon>Metazoa</taxon>
        <taxon>Ecdysozoa</taxon>
        <taxon>Arthropoda</taxon>
        <taxon>Hexapoda</taxon>
        <taxon>Insecta</taxon>
        <taxon>Pterygota</taxon>
        <taxon>Neoptera</taxon>
        <taxon>Polyneoptera</taxon>
        <taxon>Dictyoptera</taxon>
        <taxon>Blattodea</taxon>
        <taxon>Blattoidea</taxon>
        <taxon>Blattidae</taxon>
        <taxon>Blattinae</taxon>
        <taxon>Periplaneta</taxon>
    </lineage>
</organism>
<dbReference type="PANTHER" id="PTHR12236:SF75">
    <property type="entry name" value="CUTICULAR PROTEIN 62BB, ISOFORM A"/>
    <property type="match status" value="1"/>
</dbReference>
<dbReference type="InterPro" id="IPR000618">
    <property type="entry name" value="Insect_cuticle"/>
</dbReference>
<keyword evidence="1 2" id="KW-0193">Cuticle</keyword>
<reference evidence="4 5" key="1">
    <citation type="journal article" date="2022" name="Allergy">
        <title>Genome assembly and annotation of Periplaneta americana reveal a comprehensive cockroach allergen profile.</title>
        <authorList>
            <person name="Wang L."/>
            <person name="Xiong Q."/>
            <person name="Saelim N."/>
            <person name="Wang L."/>
            <person name="Nong W."/>
            <person name="Wan A.T."/>
            <person name="Shi M."/>
            <person name="Liu X."/>
            <person name="Cao Q."/>
            <person name="Hui J.H.L."/>
            <person name="Sookrung N."/>
            <person name="Leung T.F."/>
            <person name="Tungtrongchitr A."/>
            <person name="Tsui S.K.W."/>
        </authorList>
    </citation>
    <scope>NUCLEOTIDE SEQUENCE [LARGE SCALE GENOMIC DNA]</scope>
    <source>
        <strain evidence="4">PWHHKU_190912</strain>
    </source>
</reference>
<evidence type="ECO:0000256" key="3">
    <source>
        <dbReference type="SAM" id="MobiDB-lite"/>
    </source>
</evidence>
<protein>
    <submittedName>
        <fullName evidence="4">Uncharacterized protein</fullName>
    </submittedName>
</protein>
<sequence length="113" mass="13204">MATKSRATTSWFEPDGTIRTVHYNADEHTGFHAHVHRAGHATHPIHDKKKMEMKHVKETEESTWDKDVKKPEESTWDMDVKKPEESTWDKKMKKPEKGMSDHKASSYSNSHLY</sequence>
<feature type="region of interest" description="Disordered" evidence="3">
    <location>
        <begin position="37"/>
        <end position="113"/>
    </location>
</feature>
<keyword evidence="5" id="KW-1185">Reference proteome</keyword>
<dbReference type="Proteomes" id="UP001148838">
    <property type="component" value="Unassembled WGS sequence"/>
</dbReference>
<dbReference type="PROSITE" id="PS51155">
    <property type="entry name" value="CHIT_BIND_RR_2"/>
    <property type="match status" value="1"/>
</dbReference>
<feature type="compositionally biased region" description="Basic and acidic residues" evidence="3">
    <location>
        <begin position="49"/>
        <end position="104"/>
    </location>
</feature>
<gene>
    <name evidence="4" type="ORF">ANN_14737</name>
</gene>
<evidence type="ECO:0000313" key="4">
    <source>
        <dbReference type="EMBL" id="KAJ4438786.1"/>
    </source>
</evidence>
<dbReference type="PANTHER" id="PTHR12236">
    <property type="entry name" value="STRUCTURAL CONTITUENT OF CUTICLE"/>
    <property type="match status" value="1"/>
</dbReference>
<dbReference type="Pfam" id="PF00379">
    <property type="entry name" value="Chitin_bind_4"/>
    <property type="match status" value="1"/>
</dbReference>
<evidence type="ECO:0000256" key="1">
    <source>
        <dbReference type="ARBA" id="ARBA00022460"/>
    </source>
</evidence>
<dbReference type="EMBL" id="JAJSOF020000019">
    <property type="protein sequence ID" value="KAJ4438786.1"/>
    <property type="molecule type" value="Genomic_DNA"/>
</dbReference>
<evidence type="ECO:0000256" key="2">
    <source>
        <dbReference type="PROSITE-ProRule" id="PRU00497"/>
    </source>
</evidence>
<accession>A0ABQ8SYC3</accession>
<proteinExistence type="predicted"/>
<evidence type="ECO:0000313" key="5">
    <source>
        <dbReference type="Proteomes" id="UP001148838"/>
    </source>
</evidence>
<dbReference type="InterPro" id="IPR051217">
    <property type="entry name" value="Insect_Cuticle_Struc_Prot"/>
</dbReference>
<name>A0ABQ8SYC3_PERAM</name>
<comment type="caution">
    <text evidence="4">The sequence shown here is derived from an EMBL/GenBank/DDBJ whole genome shotgun (WGS) entry which is preliminary data.</text>
</comment>